<protein>
    <submittedName>
        <fullName evidence="1">Alpha/beta fold hydrolase</fullName>
    </submittedName>
</protein>
<dbReference type="EMBL" id="CP107551">
    <property type="protein sequence ID" value="UYP20630.1"/>
    <property type="molecule type" value="Genomic_DNA"/>
</dbReference>
<organism evidence="1 2">
    <name type="scientific">Rhodococcus sacchari</name>
    <dbReference type="NCBI Taxonomy" id="2962047"/>
    <lineage>
        <taxon>Bacteria</taxon>
        <taxon>Bacillati</taxon>
        <taxon>Actinomycetota</taxon>
        <taxon>Actinomycetes</taxon>
        <taxon>Mycobacteriales</taxon>
        <taxon>Nocardiaceae</taxon>
        <taxon>Rhodococcus</taxon>
    </lineage>
</organism>
<evidence type="ECO:0000313" key="1">
    <source>
        <dbReference type="EMBL" id="UYP20630.1"/>
    </source>
</evidence>
<reference evidence="1" key="1">
    <citation type="submission" date="2022-10" db="EMBL/GenBank/DDBJ databases">
        <title>Rhodococcus ferula Z13 complete genome.</title>
        <authorList>
            <person name="Long X."/>
            <person name="Zang M."/>
        </authorList>
    </citation>
    <scope>NUCLEOTIDE SEQUENCE</scope>
    <source>
        <strain evidence="1">Z13</strain>
    </source>
</reference>
<sequence length="345" mass="37744">MVQPRARTLRPVPDAEPRIVFRTIHGYRRAFRMAGSGPALLLIHGIGDDSSTWQDVIPHLAEKYTVIAPDLLGHGRSDKPRADYSVAAYANGMRDLLSVLGIESVTVIGHSLGGGVAMQFAYQFPRMVDRLVLVSSGGVTKDVHPALRLVSLPLVSEVLKVLRLPGAMPALKVAGAALTQLHGSPLRPGALLHDTSDLVRVLGNLPDPTACDAYLRTLRAVVDWRGQVVTMLDRCYLTENLPVQLIWGDHDTVIPVSHAYLAHSAMPGSHLEIFRGAGHFPFRDDPLRFLRVVEHFLETTAPLEFDEDRWRRLLMEGVSESQLGGAPQTRMAVLGAMGTDERSAT</sequence>
<dbReference type="Proteomes" id="UP001156484">
    <property type="component" value="Chromosome"/>
</dbReference>
<keyword evidence="1" id="KW-0378">Hydrolase</keyword>
<evidence type="ECO:0000313" key="2">
    <source>
        <dbReference type="Proteomes" id="UP001156484"/>
    </source>
</evidence>
<accession>A0ACD4DKR3</accession>
<gene>
    <name evidence="1" type="ORF">OED52_08980</name>
</gene>
<proteinExistence type="predicted"/>
<keyword evidence="2" id="KW-1185">Reference proteome</keyword>
<name>A0ACD4DKR3_9NOCA</name>